<organism evidence="2 3">
    <name type="scientific">Sinomonas cellulolyticus</name>
    <dbReference type="NCBI Taxonomy" id="2801916"/>
    <lineage>
        <taxon>Bacteria</taxon>
        <taxon>Bacillati</taxon>
        <taxon>Actinomycetota</taxon>
        <taxon>Actinomycetes</taxon>
        <taxon>Micrococcales</taxon>
        <taxon>Micrococcaceae</taxon>
        <taxon>Sinomonas</taxon>
    </lineage>
</organism>
<name>A0ABS1KAU6_9MICC</name>
<keyword evidence="3" id="KW-1185">Reference proteome</keyword>
<sequence>MTTTLDPQKIENTLRQRLESRMAAVRDLVATRQAVAEAKEALKRAEDEDVRRWNAALTAGWTEDELRTAGLPEPEKKARVRKRTPRRTPPPATAVPAPSDNAEQPGHGSVEAQ</sequence>
<gene>
    <name evidence="2" type="ORF">JJE72_18100</name>
</gene>
<feature type="region of interest" description="Disordered" evidence="1">
    <location>
        <begin position="65"/>
        <end position="113"/>
    </location>
</feature>
<dbReference type="RefSeq" id="WP_189695348.1">
    <property type="nucleotide sequence ID" value="NZ_BNCM01000025.1"/>
</dbReference>
<proteinExistence type="predicted"/>
<dbReference type="Proteomes" id="UP000639051">
    <property type="component" value="Unassembled WGS sequence"/>
</dbReference>
<protein>
    <submittedName>
        <fullName evidence="2">Uncharacterized protein</fullName>
    </submittedName>
</protein>
<accession>A0ABS1KAU6</accession>
<comment type="caution">
    <text evidence="2">The sequence shown here is derived from an EMBL/GenBank/DDBJ whole genome shotgun (WGS) entry which is preliminary data.</text>
</comment>
<reference evidence="2 3" key="1">
    <citation type="submission" date="2021-01" db="EMBL/GenBank/DDBJ databases">
        <title>Genome public.</title>
        <authorList>
            <person name="Liu C."/>
            <person name="Sun Q."/>
        </authorList>
    </citation>
    <scope>NUCLEOTIDE SEQUENCE [LARGE SCALE GENOMIC DNA]</scope>
    <source>
        <strain evidence="2 3">JC656</strain>
    </source>
</reference>
<evidence type="ECO:0000313" key="3">
    <source>
        <dbReference type="Proteomes" id="UP000639051"/>
    </source>
</evidence>
<evidence type="ECO:0000256" key="1">
    <source>
        <dbReference type="SAM" id="MobiDB-lite"/>
    </source>
</evidence>
<evidence type="ECO:0000313" key="2">
    <source>
        <dbReference type="EMBL" id="MBL0707411.1"/>
    </source>
</evidence>
<dbReference type="EMBL" id="JAERRC010000047">
    <property type="protein sequence ID" value="MBL0707411.1"/>
    <property type="molecule type" value="Genomic_DNA"/>
</dbReference>